<dbReference type="Gene3D" id="3.30.160.60">
    <property type="entry name" value="Classic Zinc Finger"/>
    <property type="match status" value="1"/>
</dbReference>
<feature type="region of interest" description="Disordered" evidence="1">
    <location>
        <begin position="18"/>
        <end position="135"/>
    </location>
</feature>
<keyword evidence="3" id="KW-1185">Reference proteome</keyword>
<evidence type="ECO:0008006" key="4">
    <source>
        <dbReference type="Google" id="ProtNLM"/>
    </source>
</evidence>
<accession>A0AA40DQK2</accession>
<feature type="region of interest" description="Disordered" evidence="1">
    <location>
        <begin position="182"/>
        <end position="221"/>
    </location>
</feature>
<dbReference type="PANTHER" id="PTHR38166:SF1">
    <property type="entry name" value="C2H2-TYPE DOMAIN-CONTAINING PROTEIN"/>
    <property type="match status" value="1"/>
</dbReference>
<feature type="region of interest" description="Disordered" evidence="1">
    <location>
        <begin position="382"/>
        <end position="423"/>
    </location>
</feature>
<feature type="compositionally biased region" description="Low complexity" evidence="1">
    <location>
        <begin position="663"/>
        <end position="703"/>
    </location>
</feature>
<gene>
    <name evidence="2" type="ORF">B0H67DRAFT_555785</name>
</gene>
<feature type="compositionally biased region" description="Polar residues" evidence="1">
    <location>
        <begin position="113"/>
        <end position="124"/>
    </location>
</feature>
<comment type="caution">
    <text evidence="2">The sequence shown here is derived from an EMBL/GenBank/DDBJ whole genome shotgun (WGS) entry which is preliminary data.</text>
</comment>
<feature type="region of interest" description="Disordered" evidence="1">
    <location>
        <begin position="255"/>
        <end position="290"/>
    </location>
</feature>
<feature type="compositionally biased region" description="Pro residues" evidence="1">
    <location>
        <begin position="620"/>
        <end position="631"/>
    </location>
</feature>
<evidence type="ECO:0000313" key="3">
    <source>
        <dbReference type="Proteomes" id="UP001172102"/>
    </source>
</evidence>
<dbReference type="EMBL" id="JAUKUA010000005">
    <property type="protein sequence ID" value="KAK0711875.1"/>
    <property type="molecule type" value="Genomic_DNA"/>
</dbReference>
<organism evidence="2 3">
    <name type="scientific">Lasiosphaeris hirsuta</name>
    <dbReference type="NCBI Taxonomy" id="260670"/>
    <lineage>
        <taxon>Eukaryota</taxon>
        <taxon>Fungi</taxon>
        <taxon>Dikarya</taxon>
        <taxon>Ascomycota</taxon>
        <taxon>Pezizomycotina</taxon>
        <taxon>Sordariomycetes</taxon>
        <taxon>Sordariomycetidae</taxon>
        <taxon>Sordariales</taxon>
        <taxon>Lasiosphaeriaceae</taxon>
        <taxon>Lasiosphaeris</taxon>
    </lineage>
</organism>
<evidence type="ECO:0000256" key="1">
    <source>
        <dbReference type="SAM" id="MobiDB-lite"/>
    </source>
</evidence>
<sequence>MEMQAGFAPDAALVSLASRHENEGRTTPSGLQGPAIIGRADTTKLRKHDNIPRRLLLDHSPASPSRSATATPSPVPTTPTIWSFGPLSPRSFSSSMQSPPSIAGMSFSHSRDSSFGTSVPSTSEPRPVSRGSTRLLKDLPPAEGAHRCAAPSVDLIIGNRHGRQWAEAKDLTQWRRMILDAGGADLPPEPEPEEDNADLRAYRQGDSPPPQSFVHDGASPDECDALGLREVNSSLECLNITADEYLDVRSEMMRDDERPQCEGDTVFQAPESTPSVTDDDDSSKADLDNDSDITLQTERVTRSILDTEFDLDLGSSEPPSDVLEAVRACLDEISLTLQHARGMGFLRAPFHSAAPSSETSASSASALPSDLTSCRSAASKKKRAIRDLGDGDGDLQEESDEEGDTAAEQSESGQRKKAKSEQYPCPFRKRSPYKFNCRKWEYCAKAPFKNMTELKKHILKYHQSNHEQRQFAFKCIRCHAGFVRVEELHSHMRLEGEDLCKVQPPASTGDVISPTIETQLRSRAVHFDWVSLWRALFPEDSHVPDPEFEPIVELHEVDHEYKAGLPEFEDQLSSTLITLLPAGDAQSHYVLYNSLQNVFQDFLATIFQNAQAHAAAESNPPQPPITSPGPGPTSTQPRSRSSPPSRPQSPAVRPIPPNLLRQRLSTRSSASSSSRRSASTLSRTSTRPTSTASESVVSARSSVHPPLPALPSRPVVAAVPVQHKRQRVLAREESGQRDSGIDVDGARCGACGGAGGDGWWADGVYADLGPEGMADSLLGLTVWSTDGAGAGSAMDFSVL</sequence>
<feature type="region of interest" description="Disordered" evidence="1">
    <location>
        <begin position="614"/>
        <end position="711"/>
    </location>
</feature>
<feature type="compositionally biased region" description="Basic and acidic residues" evidence="1">
    <location>
        <begin position="41"/>
        <end position="57"/>
    </location>
</feature>
<dbReference type="Proteomes" id="UP001172102">
    <property type="component" value="Unassembled WGS sequence"/>
</dbReference>
<reference evidence="2" key="1">
    <citation type="submission" date="2023-06" db="EMBL/GenBank/DDBJ databases">
        <title>Genome-scale phylogeny and comparative genomics of the fungal order Sordariales.</title>
        <authorList>
            <consortium name="Lawrence Berkeley National Laboratory"/>
            <person name="Hensen N."/>
            <person name="Bonometti L."/>
            <person name="Westerberg I."/>
            <person name="Brannstrom I.O."/>
            <person name="Guillou S."/>
            <person name="Cros-Aarteil S."/>
            <person name="Calhoun S."/>
            <person name="Haridas S."/>
            <person name="Kuo A."/>
            <person name="Mondo S."/>
            <person name="Pangilinan J."/>
            <person name="Riley R."/>
            <person name="Labutti K."/>
            <person name="Andreopoulos B."/>
            <person name="Lipzen A."/>
            <person name="Chen C."/>
            <person name="Yanf M."/>
            <person name="Daum C."/>
            <person name="Ng V."/>
            <person name="Clum A."/>
            <person name="Steindorff A."/>
            <person name="Ohm R."/>
            <person name="Martin F."/>
            <person name="Silar P."/>
            <person name="Natvig D."/>
            <person name="Lalanne C."/>
            <person name="Gautier V."/>
            <person name="Ament-Velasquez S.L."/>
            <person name="Kruys A."/>
            <person name="Hutchinson M.I."/>
            <person name="Powell A.J."/>
            <person name="Barry K."/>
            <person name="Miller A.N."/>
            <person name="Grigoriev I.V."/>
            <person name="Debuchy R."/>
            <person name="Gladieux P."/>
            <person name="Thoren M.H."/>
            <person name="Johannesson H."/>
        </authorList>
    </citation>
    <scope>NUCLEOTIDE SEQUENCE</scope>
    <source>
        <strain evidence="2">SMH4607-1</strain>
    </source>
</reference>
<name>A0AA40DQK2_9PEZI</name>
<dbReference type="AlphaFoldDB" id="A0AA40DQK2"/>
<dbReference type="PANTHER" id="PTHR38166">
    <property type="entry name" value="C2H2-TYPE DOMAIN-CONTAINING PROTEIN-RELATED"/>
    <property type="match status" value="1"/>
</dbReference>
<proteinExistence type="predicted"/>
<feature type="compositionally biased region" description="Low complexity" evidence="1">
    <location>
        <begin position="632"/>
        <end position="643"/>
    </location>
</feature>
<evidence type="ECO:0000313" key="2">
    <source>
        <dbReference type="EMBL" id="KAK0711875.1"/>
    </source>
</evidence>
<protein>
    <recommendedName>
        <fullName evidence="4">C2H2-type domain-containing protein</fullName>
    </recommendedName>
</protein>
<feature type="compositionally biased region" description="Low complexity" evidence="1">
    <location>
        <begin position="60"/>
        <end position="101"/>
    </location>
</feature>
<feature type="compositionally biased region" description="Acidic residues" evidence="1">
    <location>
        <begin position="390"/>
        <end position="405"/>
    </location>
</feature>